<gene>
    <name evidence="1" type="ORF">dnm_016180</name>
</gene>
<dbReference type="KEGG" id="dmm:dnm_016180"/>
<evidence type="ECO:0000313" key="2">
    <source>
        <dbReference type="Proteomes" id="UP000663722"/>
    </source>
</evidence>
<dbReference type="EMBL" id="CP061800">
    <property type="protein sequence ID" value="QTA85607.1"/>
    <property type="molecule type" value="Genomic_DNA"/>
</dbReference>
<dbReference type="Proteomes" id="UP000663722">
    <property type="component" value="Chromosome"/>
</dbReference>
<name>A0A975BHP2_9BACT</name>
<proteinExistence type="predicted"/>
<evidence type="ECO:0000313" key="1">
    <source>
        <dbReference type="EMBL" id="QTA85607.1"/>
    </source>
</evidence>
<protein>
    <submittedName>
        <fullName evidence="1">Uncharacterized protein</fullName>
    </submittedName>
</protein>
<accession>A0A975BHP2</accession>
<dbReference type="AlphaFoldDB" id="A0A975BHP2"/>
<keyword evidence="2" id="KW-1185">Reference proteome</keyword>
<sequence>MACLETGDAAKLQVRVREETRLFIRIRHLPPQEKAGFFRCLFSIC</sequence>
<organism evidence="1 2">
    <name type="scientific">Desulfonema magnum</name>
    <dbReference type="NCBI Taxonomy" id="45655"/>
    <lineage>
        <taxon>Bacteria</taxon>
        <taxon>Pseudomonadati</taxon>
        <taxon>Thermodesulfobacteriota</taxon>
        <taxon>Desulfobacteria</taxon>
        <taxon>Desulfobacterales</taxon>
        <taxon>Desulfococcaceae</taxon>
        <taxon>Desulfonema</taxon>
    </lineage>
</organism>
<reference evidence="1" key="1">
    <citation type="journal article" date="2021" name="Microb. Physiol.">
        <title>Proteogenomic Insights into the Physiology of Marine, Sulfate-Reducing, Filamentous Desulfonema limicola and Desulfonema magnum.</title>
        <authorList>
            <person name="Schnaars V."/>
            <person name="Wohlbrand L."/>
            <person name="Scheve S."/>
            <person name="Hinrichs C."/>
            <person name="Reinhardt R."/>
            <person name="Rabus R."/>
        </authorList>
    </citation>
    <scope>NUCLEOTIDE SEQUENCE</scope>
    <source>
        <strain evidence="1">4be13</strain>
    </source>
</reference>